<dbReference type="PROSITE" id="PS00623">
    <property type="entry name" value="GMC_OXRED_1"/>
    <property type="match status" value="1"/>
</dbReference>
<feature type="active site" description="Proton acceptor" evidence="5">
    <location>
        <position position="473"/>
    </location>
</feature>
<dbReference type="eggNOG" id="KOG1238">
    <property type="taxonomic scope" value="Eukaryota"/>
</dbReference>
<feature type="domain" description="Glucose-methanol-choline oxidoreductase N-terminal" evidence="9">
    <location>
        <begin position="190"/>
        <end position="204"/>
    </location>
</feature>
<dbReference type="PROSITE" id="PS00624">
    <property type="entry name" value="GMC_OXRED_2"/>
    <property type="match status" value="1"/>
</dbReference>
<comment type="cofactor">
    <cofactor evidence="1 6">
        <name>FAD</name>
        <dbReference type="ChEBI" id="CHEBI:57692"/>
    </cofactor>
</comment>
<evidence type="ECO:0000256" key="3">
    <source>
        <dbReference type="ARBA" id="ARBA00022630"/>
    </source>
</evidence>
<dbReference type="SUPFAM" id="SSF54373">
    <property type="entry name" value="FAD-linked reductases, C-terminal domain"/>
    <property type="match status" value="1"/>
</dbReference>
<dbReference type="Proteomes" id="UP000014500">
    <property type="component" value="Unassembled WGS sequence"/>
</dbReference>
<accession>T1J7Q4</accession>
<dbReference type="InterPro" id="IPR000172">
    <property type="entry name" value="GMC_OxRdtase_N"/>
</dbReference>
<dbReference type="EnsemblMetazoa" id="SMAR009709-RA">
    <property type="protein sequence ID" value="SMAR009709-PA"/>
    <property type="gene ID" value="SMAR009709"/>
</dbReference>
<dbReference type="OMA" id="FDARFIK"/>
<dbReference type="PIRSF" id="PIRSF000137">
    <property type="entry name" value="Alcohol_oxidase"/>
    <property type="match status" value="1"/>
</dbReference>
<comment type="similarity">
    <text evidence="2 7">Belongs to the GMC oxidoreductase family.</text>
</comment>
<evidence type="ECO:0000256" key="6">
    <source>
        <dbReference type="PIRSR" id="PIRSR000137-2"/>
    </source>
</evidence>
<proteinExistence type="inferred from homology"/>
<evidence type="ECO:0000313" key="10">
    <source>
        <dbReference type="EnsemblMetazoa" id="SMAR009709-PA"/>
    </source>
</evidence>
<evidence type="ECO:0000256" key="1">
    <source>
        <dbReference type="ARBA" id="ARBA00001974"/>
    </source>
</evidence>
<dbReference type="PANTHER" id="PTHR11552:SF147">
    <property type="entry name" value="CHOLINE DEHYDROGENASE, MITOCHONDRIAL"/>
    <property type="match status" value="1"/>
</dbReference>
<reference evidence="11" key="1">
    <citation type="submission" date="2011-05" db="EMBL/GenBank/DDBJ databases">
        <authorList>
            <person name="Richards S.R."/>
            <person name="Qu J."/>
            <person name="Jiang H."/>
            <person name="Jhangiani S.N."/>
            <person name="Agravi P."/>
            <person name="Goodspeed R."/>
            <person name="Gross S."/>
            <person name="Mandapat C."/>
            <person name="Jackson L."/>
            <person name="Mathew T."/>
            <person name="Pu L."/>
            <person name="Thornton R."/>
            <person name="Saada N."/>
            <person name="Wilczek-Boney K.B."/>
            <person name="Lee S."/>
            <person name="Kovar C."/>
            <person name="Wu Y."/>
            <person name="Scherer S.E."/>
            <person name="Worley K.C."/>
            <person name="Muzny D.M."/>
            <person name="Gibbs R."/>
        </authorList>
    </citation>
    <scope>NUCLEOTIDE SEQUENCE</scope>
    <source>
        <strain evidence="11">Brora</strain>
    </source>
</reference>
<keyword evidence="4 6" id="KW-0274">FAD</keyword>
<dbReference type="AlphaFoldDB" id="T1J7Q4"/>
<evidence type="ECO:0000256" key="2">
    <source>
        <dbReference type="ARBA" id="ARBA00010790"/>
    </source>
</evidence>
<evidence type="ECO:0000259" key="9">
    <source>
        <dbReference type="PROSITE" id="PS00624"/>
    </source>
</evidence>
<feature type="active site" description="Proton donor" evidence="5">
    <location>
        <position position="429"/>
    </location>
</feature>
<dbReference type="PhylomeDB" id="T1J7Q4"/>
<protein>
    <recommendedName>
        <fullName evidence="8 9">Glucose-methanol-choline oxidoreductase N-terminal domain-containing protein</fullName>
    </recommendedName>
</protein>
<organism evidence="10 11">
    <name type="scientific">Strigamia maritima</name>
    <name type="common">European centipede</name>
    <name type="synonym">Geophilus maritimus</name>
    <dbReference type="NCBI Taxonomy" id="126957"/>
    <lineage>
        <taxon>Eukaryota</taxon>
        <taxon>Metazoa</taxon>
        <taxon>Ecdysozoa</taxon>
        <taxon>Arthropoda</taxon>
        <taxon>Myriapoda</taxon>
        <taxon>Chilopoda</taxon>
        <taxon>Pleurostigmophora</taxon>
        <taxon>Geophilomorpha</taxon>
        <taxon>Linotaeniidae</taxon>
        <taxon>Strigamia</taxon>
    </lineage>
</organism>
<feature type="binding site" evidence="6">
    <location>
        <position position="154"/>
    </location>
    <ligand>
        <name>FAD</name>
        <dbReference type="ChEBI" id="CHEBI:57692"/>
    </ligand>
</feature>
<dbReference type="EMBL" id="JH431938">
    <property type="status" value="NOT_ANNOTATED_CDS"/>
    <property type="molecule type" value="Genomic_DNA"/>
</dbReference>
<dbReference type="GO" id="GO:0016614">
    <property type="term" value="F:oxidoreductase activity, acting on CH-OH group of donors"/>
    <property type="evidence" value="ECO:0007669"/>
    <property type="project" value="InterPro"/>
</dbReference>
<dbReference type="Gene3D" id="3.50.50.60">
    <property type="entry name" value="FAD/NAD(P)-binding domain"/>
    <property type="match status" value="1"/>
</dbReference>
<name>T1J7Q4_STRMM</name>
<evidence type="ECO:0000313" key="11">
    <source>
        <dbReference type="Proteomes" id="UP000014500"/>
    </source>
</evidence>
<dbReference type="InterPro" id="IPR007867">
    <property type="entry name" value="GMC_OxRtase_C"/>
</dbReference>
<evidence type="ECO:0000256" key="5">
    <source>
        <dbReference type="PIRSR" id="PIRSR000137-1"/>
    </source>
</evidence>
<evidence type="ECO:0000256" key="4">
    <source>
        <dbReference type="ARBA" id="ARBA00022827"/>
    </source>
</evidence>
<evidence type="ECO:0000259" key="8">
    <source>
        <dbReference type="PROSITE" id="PS00623"/>
    </source>
</evidence>
<sequence>MAYPKQVVSLPSGKGLGGTSNVNSMIYTRGSPYDYDRLGELGINGWSYSDVLEVFKRMENYTVPHRREDHEFHGFDGLQTVSTPLFRTPMADAFLQAGNELGYYQVDCNAKYQIGFTRPPVNIKDGVRWGSYRAYLETARKNRANLHVITDAIVTKIRFDRTKKATGVEFKKGDYKCSLSVRKEVIVSAGALRSPQLLMVSGVGPRKQLDDFKIPVVHELPGVGQNLKDHVLVMGINFNLNQNVSINFTRLNTSRNYKLWQQTRTGLGPMTSSNGVEGISFFRSTSEKLKNHPQHHPAFEISFFSDKGVSSDFFAPEFRNSFIFENGKDAVSLIPILLQTQSVGQVRLRSADATENPIVDPKYLSNTADVDLLLEVLKIALTIGKSNAFQKFGAQLIKFGSIPGCDGLLSDSDEFWRCFIRRFSCAGYHFTGTCKMSASNDSMGVVDSRLKVRGLHGLRVADASVMPESPAGHTHAVALLVGERVAEFIKQDYGWNHQQTLKFKLN</sequence>
<feature type="binding site" evidence="6">
    <location>
        <position position="19"/>
    </location>
    <ligand>
        <name>FAD</name>
        <dbReference type="ChEBI" id="CHEBI:57692"/>
    </ligand>
</feature>
<evidence type="ECO:0000256" key="7">
    <source>
        <dbReference type="RuleBase" id="RU003968"/>
    </source>
</evidence>
<keyword evidence="3 7" id="KW-0285">Flavoprotein</keyword>
<dbReference type="PANTHER" id="PTHR11552">
    <property type="entry name" value="GLUCOSE-METHANOL-CHOLINE GMC OXIDOREDUCTASE"/>
    <property type="match status" value="1"/>
</dbReference>
<dbReference type="Gene3D" id="3.30.560.10">
    <property type="entry name" value="Glucose Oxidase, domain 3"/>
    <property type="match status" value="1"/>
</dbReference>
<dbReference type="InterPro" id="IPR012132">
    <property type="entry name" value="GMC_OxRdtase"/>
</dbReference>
<dbReference type="SUPFAM" id="SSF51905">
    <property type="entry name" value="FAD/NAD(P)-binding domain"/>
    <property type="match status" value="1"/>
</dbReference>
<dbReference type="STRING" id="126957.T1J7Q4"/>
<keyword evidence="11" id="KW-1185">Reference proteome</keyword>
<dbReference type="Pfam" id="PF00732">
    <property type="entry name" value="GMC_oxred_N"/>
    <property type="match status" value="1"/>
</dbReference>
<dbReference type="Pfam" id="PF05199">
    <property type="entry name" value="GMC_oxred_C"/>
    <property type="match status" value="1"/>
</dbReference>
<dbReference type="GO" id="GO:0050660">
    <property type="term" value="F:flavin adenine dinucleotide binding"/>
    <property type="evidence" value="ECO:0007669"/>
    <property type="project" value="InterPro"/>
</dbReference>
<reference evidence="10" key="2">
    <citation type="submission" date="2015-02" db="UniProtKB">
        <authorList>
            <consortium name="EnsemblMetazoa"/>
        </authorList>
    </citation>
    <scope>IDENTIFICATION</scope>
</reference>
<feature type="domain" description="Glucose-methanol-choline oxidoreductase N-terminal" evidence="8">
    <location>
        <begin position="13"/>
        <end position="36"/>
    </location>
</feature>
<dbReference type="HOGENOM" id="CLU_002865_7_2_1"/>
<dbReference type="InterPro" id="IPR036188">
    <property type="entry name" value="FAD/NAD-bd_sf"/>
</dbReference>